<accession>A0A0C2HC79</accession>
<dbReference type="AlphaFoldDB" id="A0A0C2HC79"/>
<dbReference type="Proteomes" id="UP000054047">
    <property type="component" value="Unassembled WGS sequence"/>
</dbReference>
<gene>
    <name evidence="1" type="ORF">ANCDUO_00397</name>
</gene>
<proteinExistence type="predicted"/>
<dbReference type="GO" id="GO:0003676">
    <property type="term" value="F:nucleic acid binding"/>
    <property type="evidence" value="ECO:0007669"/>
    <property type="project" value="InterPro"/>
</dbReference>
<protein>
    <submittedName>
        <fullName evidence="1">Uncharacterized protein</fullName>
    </submittedName>
</protein>
<dbReference type="InterPro" id="IPR036397">
    <property type="entry name" value="RNaseH_sf"/>
</dbReference>
<dbReference type="EMBL" id="KN726192">
    <property type="protein sequence ID" value="KIH69259.1"/>
    <property type="molecule type" value="Genomic_DNA"/>
</dbReference>
<reference evidence="1 2" key="1">
    <citation type="submission" date="2013-12" db="EMBL/GenBank/DDBJ databases">
        <title>Draft genome of the parsitic nematode Ancylostoma duodenale.</title>
        <authorList>
            <person name="Mitreva M."/>
        </authorList>
    </citation>
    <scope>NUCLEOTIDE SEQUENCE [LARGE SCALE GENOMIC DNA]</scope>
    <source>
        <strain evidence="1 2">Zhejiang</strain>
    </source>
</reference>
<evidence type="ECO:0000313" key="1">
    <source>
        <dbReference type="EMBL" id="KIH69259.1"/>
    </source>
</evidence>
<keyword evidence="2" id="KW-1185">Reference proteome</keyword>
<organism evidence="1 2">
    <name type="scientific">Ancylostoma duodenale</name>
    <dbReference type="NCBI Taxonomy" id="51022"/>
    <lineage>
        <taxon>Eukaryota</taxon>
        <taxon>Metazoa</taxon>
        <taxon>Ecdysozoa</taxon>
        <taxon>Nematoda</taxon>
        <taxon>Chromadorea</taxon>
        <taxon>Rhabditida</taxon>
        <taxon>Rhabditina</taxon>
        <taxon>Rhabditomorpha</taxon>
        <taxon>Strongyloidea</taxon>
        <taxon>Ancylostomatidae</taxon>
        <taxon>Ancylostomatinae</taxon>
        <taxon>Ancylostoma</taxon>
    </lineage>
</organism>
<evidence type="ECO:0000313" key="2">
    <source>
        <dbReference type="Proteomes" id="UP000054047"/>
    </source>
</evidence>
<dbReference type="Gene3D" id="3.30.420.10">
    <property type="entry name" value="Ribonuclease H-like superfamily/Ribonuclease H"/>
    <property type="match status" value="1"/>
</dbReference>
<dbReference type="OrthoDB" id="7951431at2759"/>
<name>A0A0C2HC79_9BILA</name>
<sequence length="102" mass="11373">MSHPALRKRSLELLLIGLSPRKTGASPTCQTIRASEWPNSPDLNVDFFVWAMLEEKALRKSMENALSEIPRGHVRAAVKAYPKRLKAVIRAKGGHIERSLGD</sequence>